<feature type="transmembrane region" description="Helical" evidence="1">
    <location>
        <begin position="94"/>
        <end position="118"/>
    </location>
</feature>
<feature type="transmembrane region" description="Helical" evidence="1">
    <location>
        <begin position="6"/>
        <end position="25"/>
    </location>
</feature>
<keyword evidence="1" id="KW-1133">Transmembrane helix</keyword>
<keyword evidence="4" id="KW-1185">Reference proteome</keyword>
<organism evidence="3 4">
    <name type="scientific">Mucilaginibacter auburnensis</name>
    <dbReference type="NCBI Taxonomy" id="1457233"/>
    <lineage>
        <taxon>Bacteria</taxon>
        <taxon>Pseudomonadati</taxon>
        <taxon>Bacteroidota</taxon>
        <taxon>Sphingobacteriia</taxon>
        <taxon>Sphingobacteriales</taxon>
        <taxon>Sphingobacteriaceae</taxon>
        <taxon>Mucilaginibacter</taxon>
    </lineage>
</organism>
<dbReference type="RefSeq" id="WP_100342212.1">
    <property type="nucleotide sequence ID" value="NZ_PGFJ01000002.1"/>
</dbReference>
<dbReference type="CDD" id="cd07341">
    <property type="entry name" value="M56_BlaR1_MecR1_like"/>
    <property type="match status" value="1"/>
</dbReference>
<dbReference type="OrthoDB" id="649093at2"/>
<gene>
    <name evidence="3" type="ORF">CLV57_3046</name>
</gene>
<dbReference type="Proteomes" id="UP000242687">
    <property type="component" value="Unassembled WGS sequence"/>
</dbReference>
<evidence type="ECO:0000313" key="3">
    <source>
        <dbReference type="EMBL" id="PJJ79907.1"/>
    </source>
</evidence>
<dbReference type="InterPro" id="IPR008756">
    <property type="entry name" value="Peptidase_M56"/>
</dbReference>
<name>A0A2H9VNJ3_9SPHI</name>
<dbReference type="InterPro" id="IPR052173">
    <property type="entry name" value="Beta-lactam_resp_regulator"/>
</dbReference>
<comment type="caution">
    <text evidence="3">The sequence shown here is derived from an EMBL/GenBank/DDBJ whole genome shotgun (WGS) entry which is preliminary data.</text>
</comment>
<feature type="domain" description="Peptidase M56" evidence="2">
    <location>
        <begin position="143"/>
        <end position="256"/>
    </location>
</feature>
<keyword evidence="1" id="KW-0472">Membrane</keyword>
<reference evidence="3 4" key="1">
    <citation type="submission" date="2017-11" db="EMBL/GenBank/DDBJ databases">
        <title>Genomic Encyclopedia of Archaeal and Bacterial Type Strains, Phase II (KMG-II): From Individual Species to Whole Genera.</title>
        <authorList>
            <person name="Goeker M."/>
        </authorList>
    </citation>
    <scope>NUCLEOTIDE SEQUENCE [LARGE SCALE GENOMIC DNA]</scope>
    <source>
        <strain evidence="3 4">DSM 28175</strain>
    </source>
</reference>
<sequence length="588" mass="65608">MPDLFAFLLKVNIALILFCAGYYLVLRKLTFYTLNRVYLVSAIILSSVYPFIDLSGFAQKHQQIVEPVQNVVIVWKAPAENFVKQAAYWNWLEALFWTVAIILAMRLMSQLFSLYAIYRRSDEREINGQKVRVVSGDISPFSFWQSIFVNPDKLSPDDLQNVIEHEQVHVKEWHTLDILLSEISVIFYWFNPGVWMMKRAVRENIEFITDRKIIQRGVDSRAYQYSLLNVSFNQHAPAALTSNFNFSTLKKRIKMMNAQRSSKLNLTRYAVLVPMVTVCLLAFSLSKAEVVKNNAVVKTIKAATVTTLDKLSDAITLPADTTPKPKKITRTFTVVTDDDGKGNRTVNITTEGNARTYNIVTDTGKNTLISGRGVSTILSGLNRFNSVNIDSIKTIMINGKKATPEEAAKLLKDLPQPGVQSLTGIVVNGKPLNTTTYTFDGSRNFSMNGNDIVIARRQNFLAGTYKTIDSAVKVNGFWVARDKDSLERTTNLKRLGNLSNANDEIIVKGYGTRLSSAFGAEASSAGSPTNFKGKLIVIDGKVATETELKKVSVMDIEETISLPAKTAVKYYGEKAKNGAVVITTIKKK</sequence>
<dbReference type="Pfam" id="PF05569">
    <property type="entry name" value="Peptidase_M56"/>
    <property type="match status" value="1"/>
</dbReference>
<protein>
    <submittedName>
        <fullName evidence="3">Beta-lactamase regulating signal transducer with metallopeptidase domain</fullName>
    </submittedName>
</protein>
<proteinExistence type="predicted"/>
<accession>A0A2H9VNJ3</accession>
<keyword evidence="1" id="KW-0812">Transmembrane</keyword>
<dbReference type="PANTHER" id="PTHR34978">
    <property type="entry name" value="POSSIBLE SENSOR-TRANSDUCER PROTEIN BLAR"/>
    <property type="match status" value="1"/>
</dbReference>
<feature type="transmembrane region" description="Helical" evidence="1">
    <location>
        <begin position="37"/>
        <end position="58"/>
    </location>
</feature>
<feature type="transmembrane region" description="Helical" evidence="1">
    <location>
        <begin position="266"/>
        <end position="285"/>
    </location>
</feature>
<evidence type="ECO:0000259" key="2">
    <source>
        <dbReference type="Pfam" id="PF05569"/>
    </source>
</evidence>
<evidence type="ECO:0000256" key="1">
    <source>
        <dbReference type="SAM" id="Phobius"/>
    </source>
</evidence>
<dbReference type="EMBL" id="PGFJ01000002">
    <property type="protein sequence ID" value="PJJ79907.1"/>
    <property type="molecule type" value="Genomic_DNA"/>
</dbReference>
<dbReference type="PANTHER" id="PTHR34978:SF3">
    <property type="entry name" value="SLR0241 PROTEIN"/>
    <property type="match status" value="1"/>
</dbReference>
<evidence type="ECO:0000313" key="4">
    <source>
        <dbReference type="Proteomes" id="UP000242687"/>
    </source>
</evidence>
<dbReference type="AlphaFoldDB" id="A0A2H9VNJ3"/>